<dbReference type="AlphaFoldDB" id="A0A7D9JNU1"/>
<dbReference type="EMBL" id="CACRXK020019201">
    <property type="protein sequence ID" value="CAB4033379.1"/>
    <property type="molecule type" value="Genomic_DNA"/>
</dbReference>
<feature type="compositionally biased region" description="Basic and acidic residues" evidence="1">
    <location>
        <begin position="20"/>
        <end position="44"/>
    </location>
</feature>
<feature type="region of interest" description="Disordered" evidence="1">
    <location>
        <begin position="1"/>
        <end position="104"/>
    </location>
</feature>
<organism evidence="2 3">
    <name type="scientific">Paramuricea clavata</name>
    <name type="common">Red gorgonian</name>
    <name type="synonym">Violescent sea-whip</name>
    <dbReference type="NCBI Taxonomy" id="317549"/>
    <lineage>
        <taxon>Eukaryota</taxon>
        <taxon>Metazoa</taxon>
        <taxon>Cnidaria</taxon>
        <taxon>Anthozoa</taxon>
        <taxon>Octocorallia</taxon>
        <taxon>Malacalcyonacea</taxon>
        <taxon>Plexauridae</taxon>
        <taxon>Paramuricea</taxon>
    </lineage>
</organism>
<sequence>MVTARANDKQITRNTSCFKKAPELSYQKEERPTKSDKKTSESDNHQPNNGVDNGNEPSGSNRTLTSNKSDTATPTAPEGGEVRVGQRPTRTRREPARLKDFVRY</sequence>
<gene>
    <name evidence="2" type="ORF">PACLA_8A034146</name>
</gene>
<keyword evidence="3" id="KW-1185">Reference proteome</keyword>
<evidence type="ECO:0000313" key="2">
    <source>
        <dbReference type="EMBL" id="CAB4033379.1"/>
    </source>
</evidence>
<feature type="compositionally biased region" description="Basic and acidic residues" evidence="1">
    <location>
        <begin position="1"/>
        <end position="11"/>
    </location>
</feature>
<comment type="caution">
    <text evidence="2">The sequence shown here is derived from an EMBL/GenBank/DDBJ whole genome shotgun (WGS) entry which is preliminary data.</text>
</comment>
<evidence type="ECO:0000313" key="3">
    <source>
        <dbReference type="Proteomes" id="UP001152795"/>
    </source>
</evidence>
<reference evidence="2" key="1">
    <citation type="submission" date="2020-04" db="EMBL/GenBank/DDBJ databases">
        <authorList>
            <person name="Alioto T."/>
            <person name="Alioto T."/>
            <person name="Gomez Garrido J."/>
        </authorList>
    </citation>
    <scope>NUCLEOTIDE SEQUENCE</scope>
    <source>
        <strain evidence="2">A484AB</strain>
    </source>
</reference>
<proteinExistence type="predicted"/>
<protein>
    <submittedName>
        <fullName evidence="2">Uncharacterized protein</fullName>
    </submittedName>
</protein>
<name>A0A7D9JNU1_PARCT</name>
<accession>A0A7D9JNU1</accession>
<feature type="compositionally biased region" description="Basic and acidic residues" evidence="1">
    <location>
        <begin position="91"/>
        <end position="104"/>
    </location>
</feature>
<dbReference type="Proteomes" id="UP001152795">
    <property type="component" value="Unassembled WGS sequence"/>
</dbReference>
<evidence type="ECO:0000256" key="1">
    <source>
        <dbReference type="SAM" id="MobiDB-lite"/>
    </source>
</evidence>
<feature type="compositionally biased region" description="Polar residues" evidence="1">
    <location>
        <begin position="45"/>
        <end position="74"/>
    </location>
</feature>